<proteinExistence type="predicted"/>
<evidence type="ECO:0000313" key="1">
    <source>
        <dbReference type="EMBL" id="KAL0433120.1"/>
    </source>
</evidence>
<gene>
    <name evidence="1" type="ORF">Slati_2646300</name>
</gene>
<protein>
    <submittedName>
        <fullName evidence="1">Uncharacterized protein</fullName>
    </submittedName>
</protein>
<name>A0AAW2VUJ7_9LAMI</name>
<accession>A0AAW2VUJ7</accession>
<comment type="caution">
    <text evidence="1">The sequence shown here is derived from an EMBL/GenBank/DDBJ whole genome shotgun (WGS) entry which is preliminary data.</text>
</comment>
<organism evidence="1">
    <name type="scientific">Sesamum latifolium</name>
    <dbReference type="NCBI Taxonomy" id="2727402"/>
    <lineage>
        <taxon>Eukaryota</taxon>
        <taxon>Viridiplantae</taxon>
        <taxon>Streptophyta</taxon>
        <taxon>Embryophyta</taxon>
        <taxon>Tracheophyta</taxon>
        <taxon>Spermatophyta</taxon>
        <taxon>Magnoliopsida</taxon>
        <taxon>eudicotyledons</taxon>
        <taxon>Gunneridae</taxon>
        <taxon>Pentapetalae</taxon>
        <taxon>asterids</taxon>
        <taxon>lamiids</taxon>
        <taxon>Lamiales</taxon>
        <taxon>Pedaliaceae</taxon>
        <taxon>Sesamum</taxon>
    </lineage>
</organism>
<dbReference type="AlphaFoldDB" id="A0AAW2VUJ7"/>
<sequence length="60" mass="7039">MALFWKEELPWVLVGWLVTLLALALCGFQSDSTGKAQHFWQRLLQQGKQLFWHDEDHGVE</sequence>
<dbReference type="EMBL" id="JACGWN010000009">
    <property type="protein sequence ID" value="KAL0433120.1"/>
    <property type="molecule type" value="Genomic_DNA"/>
</dbReference>
<reference evidence="1" key="2">
    <citation type="journal article" date="2024" name="Plant">
        <title>Genomic evolution and insights into agronomic trait innovations of Sesamum species.</title>
        <authorList>
            <person name="Miao H."/>
            <person name="Wang L."/>
            <person name="Qu L."/>
            <person name="Liu H."/>
            <person name="Sun Y."/>
            <person name="Le M."/>
            <person name="Wang Q."/>
            <person name="Wei S."/>
            <person name="Zheng Y."/>
            <person name="Lin W."/>
            <person name="Duan Y."/>
            <person name="Cao H."/>
            <person name="Xiong S."/>
            <person name="Wang X."/>
            <person name="Wei L."/>
            <person name="Li C."/>
            <person name="Ma Q."/>
            <person name="Ju M."/>
            <person name="Zhao R."/>
            <person name="Li G."/>
            <person name="Mu C."/>
            <person name="Tian Q."/>
            <person name="Mei H."/>
            <person name="Zhang T."/>
            <person name="Gao T."/>
            <person name="Zhang H."/>
        </authorList>
    </citation>
    <scope>NUCLEOTIDE SEQUENCE</scope>
    <source>
        <strain evidence="1">KEN1</strain>
    </source>
</reference>
<reference evidence="1" key="1">
    <citation type="submission" date="2020-06" db="EMBL/GenBank/DDBJ databases">
        <authorList>
            <person name="Li T."/>
            <person name="Hu X."/>
            <person name="Zhang T."/>
            <person name="Song X."/>
            <person name="Zhang H."/>
            <person name="Dai N."/>
            <person name="Sheng W."/>
            <person name="Hou X."/>
            <person name="Wei L."/>
        </authorList>
    </citation>
    <scope>NUCLEOTIDE SEQUENCE</scope>
    <source>
        <strain evidence="1">KEN1</strain>
        <tissue evidence="1">Leaf</tissue>
    </source>
</reference>